<organism evidence="2 3">
    <name type="scientific">Pseudomonas mangiferae</name>
    <dbReference type="NCBI Taxonomy" id="2593654"/>
    <lineage>
        <taxon>Bacteria</taxon>
        <taxon>Pseudomonadati</taxon>
        <taxon>Pseudomonadota</taxon>
        <taxon>Gammaproteobacteria</taxon>
        <taxon>Pseudomonadales</taxon>
        <taxon>Pseudomonadaceae</taxon>
        <taxon>Pseudomonas</taxon>
    </lineage>
</organism>
<dbReference type="Pfam" id="PF06114">
    <property type="entry name" value="Peptidase_M78"/>
    <property type="match status" value="1"/>
</dbReference>
<dbReference type="PANTHER" id="PTHR43236">
    <property type="entry name" value="ANTITOXIN HIGA1"/>
    <property type="match status" value="1"/>
</dbReference>
<dbReference type="InterPro" id="IPR052345">
    <property type="entry name" value="Rad_response_metalloprotease"/>
</dbReference>
<dbReference type="OrthoDB" id="9794834at2"/>
<evidence type="ECO:0000259" key="1">
    <source>
        <dbReference type="Pfam" id="PF06114"/>
    </source>
</evidence>
<evidence type="ECO:0000313" key="3">
    <source>
        <dbReference type="Proteomes" id="UP000315235"/>
    </source>
</evidence>
<dbReference type="AlphaFoldDB" id="A0A553H1M4"/>
<accession>A0A553H1M4</accession>
<proteinExistence type="predicted"/>
<reference evidence="2 3" key="1">
    <citation type="submission" date="2019-07" db="EMBL/GenBank/DDBJ databases">
        <title>Pseudomonas mangiferae sp. nov., isolated from bark of mango tree in Thailand.</title>
        <authorList>
            <person name="Srisuk N."/>
            <person name="Anurat P."/>
        </authorList>
    </citation>
    <scope>NUCLEOTIDE SEQUENCE [LARGE SCALE GENOMIC DNA]</scope>
    <source>
        <strain evidence="2 3">DMKU_BBB3-04</strain>
    </source>
</reference>
<gene>
    <name evidence="2" type="ORF">FM069_07905</name>
</gene>
<keyword evidence="3" id="KW-1185">Reference proteome</keyword>
<protein>
    <submittedName>
        <fullName evidence="2">ImmA/IrrE family metallo-endopeptidase</fullName>
    </submittedName>
</protein>
<dbReference type="InterPro" id="IPR010359">
    <property type="entry name" value="IrrE_HExxH"/>
</dbReference>
<dbReference type="RefSeq" id="WP_143487747.1">
    <property type="nucleotide sequence ID" value="NZ_VJOY01000004.1"/>
</dbReference>
<comment type="caution">
    <text evidence="2">The sequence shown here is derived from an EMBL/GenBank/DDBJ whole genome shotgun (WGS) entry which is preliminary data.</text>
</comment>
<sequence>MFPEEKLAARTLLRHKLNPPYDLEKLASDYGDIKQVVFPFKADGVTVGIGSAERPTIYINIESPATRRKFTLAHELGHIIIPWHTGTVVSHLENKKGEYAFEYERMEQEANRFAAELLMPAAWIKDCYGKEKDFSFFLKSVIKVSGASRDAALIKIFSTIQDSIICARINEDGYAVTKHRTSSAPYPSILDTCSVYTDKIFQAEHNFYEFSLGDQNYAAWVFVGDEIQEVDDRSWREIIQEILSDLGMTTKLINVNSTMAAAFRKADHLDEKHACGSVINSFSTKDDLSNLVGHPLFKQYVVKRVKELFKRDQKKT</sequence>
<feature type="domain" description="IrrE N-terminal-like" evidence="1">
    <location>
        <begin position="51"/>
        <end position="145"/>
    </location>
</feature>
<dbReference type="Proteomes" id="UP000315235">
    <property type="component" value="Unassembled WGS sequence"/>
</dbReference>
<dbReference type="EMBL" id="VJOY01000004">
    <property type="protein sequence ID" value="TRX75655.1"/>
    <property type="molecule type" value="Genomic_DNA"/>
</dbReference>
<name>A0A553H1M4_9PSED</name>
<evidence type="ECO:0000313" key="2">
    <source>
        <dbReference type="EMBL" id="TRX75655.1"/>
    </source>
</evidence>
<dbReference type="Gene3D" id="1.10.10.2910">
    <property type="match status" value="1"/>
</dbReference>
<dbReference type="PANTHER" id="PTHR43236:SF2">
    <property type="entry name" value="BLL0069 PROTEIN"/>
    <property type="match status" value="1"/>
</dbReference>